<keyword evidence="2" id="KW-1185">Reference proteome</keyword>
<organism evidence="1 2">
    <name type="scientific">Larsenimonas suaedae</name>
    <dbReference type="NCBI Taxonomy" id="1851019"/>
    <lineage>
        <taxon>Bacteria</taxon>
        <taxon>Pseudomonadati</taxon>
        <taxon>Pseudomonadota</taxon>
        <taxon>Gammaproteobacteria</taxon>
        <taxon>Oceanospirillales</taxon>
        <taxon>Halomonadaceae</taxon>
        <taxon>Larsenimonas</taxon>
    </lineage>
</organism>
<reference evidence="1 2" key="1">
    <citation type="submission" date="2023-04" db="EMBL/GenBank/DDBJ databases">
        <title>A long-awaited taxogenomic arrangement of the family Halomonadaceae.</title>
        <authorList>
            <person name="De La Haba R."/>
            <person name="Chuvochina M."/>
            <person name="Wittouck S."/>
            <person name="Arahal D.R."/>
            <person name="Sanchez-Porro C."/>
            <person name="Hugenholtz P."/>
            <person name="Ventosa A."/>
        </authorList>
    </citation>
    <scope>NUCLEOTIDE SEQUENCE [LARGE SCALE GENOMIC DNA]</scope>
    <source>
        <strain evidence="1 2">DSM 22428</strain>
    </source>
</reference>
<proteinExistence type="predicted"/>
<evidence type="ECO:0000313" key="1">
    <source>
        <dbReference type="EMBL" id="MDR5897286.1"/>
    </source>
</evidence>
<protein>
    <submittedName>
        <fullName evidence="1">Uncharacterized protein</fullName>
    </submittedName>
</protein>
<gene>
    <name evidence="1" type="ORF">QC825_14540</name>
</gene>
<evidence type="ECO:0000313" key="2">
    <source>
        <dbReference type="Proteomes" id="UP001269375"/>
    </source>
</evidence>
<dbReference type="EMBL" id="JARWAO010000010">
    <property type="protein sequence ID" value="MDR5897286.1"/>
    <property type="molecule type" value="Genomic_DNA"/>
</dbReference>
<name>A0ABU1GZ19_9GAMM</name>
<sequence>MTQKLQFDPRTKQQIKDKLHDTIYGPMEQKFETRLHGIIRDNTKLLRSSYFSFIYDGQTYVLNGQEILPRRMNRLHESLTERMDEYLADLNRLNAYEMPYVLGYITSVLNTSDNINDYIKLLPEPLHQPLQELIDSCGCRISDLSDARVEELRARHEVPIQLIRERFVLNLVS</sequence>
<dbReference type="RefSeq" id="WP_251595561.1">
    <property type="nucleotide sequence ID" value="NZ_JAMLJI010000006.1"/>
</dbReference>
<accession>A0ABU1GZ19</accession>
<dbReference type="Proteomes" id="UP001269375">
    <property type="component" value="Unassembled WGS sequence"/>
</dbReference>
<comment type="caution">
    <text evidence="1">The sequence shown here is derived from an EMBL/GenBank/DDBJ whole genome shotgun (WGS) entry which is preliminary data.</text>
</comment>